<evidence type="ECO:0000313" key="5">
    <source>
        <dbReference type="EMBL" id="GCC37702.1"/>
    </source>
</evidence>
<dbReference type="PANTHER" id="PTHR16263">
    <property type="entry name" value="TETRATRICOPEPTIDE REPEAT PROTEIN 38"/>
    <property type="match status" value="1"/>
</dbReference>
<evidence type="ECO:0000256" key="4">
    <source>
        <dbReference type="ARBA" id="ARBA00022803"/>
    </source>
</evidence>
<proteinExistence type="inferred from homology"/>
<dbReference type="AlphaFoldDB" id="A0A401T4Z8"/>
<evidence type="ECO:0000256" key="1">
    <source>
        <dbReference type="ARBA" id="ARBA00005857"/>
    </source>
</evidence>
<dbReference type="OrthoDB" id="1427555at2759"/>
<sequence length="410" mass="46151">MVHSNLRDCKAWQDIGLPLSTTSNEACKMYDAFLSQWVSWTNDPSLGGIEGCKTRLQAADPDFVMGHVLINGIELTGTGNSIRLDKDLDTAVKKMVGLAKTQGITERERLHVEALDLFSKGYLKGMYSFGLVETNFYDLAEKTAKEGLVLNPCDAWSAHSLAHVYEMRADVNNGLKFMKETENNWKGSDMLACHNYWHWALYHIEKGDYDSALSVYDARVSKSCFETASMLDIIDTSSMLYRLQMEGVNVDNQWKKLARVTKDHAKDQILIFNDAHILMSLFGAKEINTANEVITSLQELSKTPGENYQYQIGKDLGLPICQAIAEFANGNYSRTVDLLNPVRYQIQNIGGSNAQRDVFNLLLIHAALKSDSRDHQKLARCLVLERDAFRPNSPMTERLIRKATALHNVD</sequence>
<name>A0A401T4Z8_CHIPU</name>
<dbReference type="Proteomes" id="UP000287033">
    <property type="component" value="Unassembled WGS sequence"/>
</dbReference>
<dbReference type="OMA" id="YAFNDVH"/>
<evidence type="ECO:0000256" key="2">
    <source>
        <dbReference type="ARBA" id="ARBA00019992"/>
    </source>
</evidence>
<comment type="similarity">
    <text evidence="1">Belongs to the TTC38 family.</text>
</comment>
<dbReference type="InterPro" id="IPR011990">
    <property type="entry name" value="TPR-like_helical_dom_sf"/>
</dbReference>
<comment type="caution">
    <text evidence="5">The sequence shown here is derived from an EMBL/GenBank/DDBJ whole genome shotgun (WGS) entry which is preliminary data.</text>
</comment>
<keyword evidence="4" id="KW-0802">TPR repeat</keyword>
<dbReference type="PANTHER" id="PTHR16263:SF4">
    <property type="entry name" value="TETRATRICOPEPTIDE REPEAT PROTEIN 38"/>
    <property type="match status" value="1"/>
</dbReference>
<organism evidence="5 6">
    <name type="scientific">Chiloscyllium punctatum</name>
    <name type="common">Brownbanded bambooshark</name>
    <name type="synonym">Hemiscyllium punctatum</name>
    <dbReference type="NCBI Taxonomy" id="137246"/>
    <lineage>
        <taxon>Eukaryota</taxon>
        <taxon>Metazoa</taxon>
        <taxon>Chordata</taxon>
        <taxon>Craniata</taxon>
        <taxon>Vertebrata</taxon>
        <taxon>Chondrichthyes</taxon>
        <taxon>Elasmobranchii</taxon>
        <taxon>Galeomorphii</taxon>
        <taxon>Galeoidea</taxon>
        <taxon>Orectolobiformes</taxon>
        <taxon>Hemiscylliidae</taxon>
        <taxon>Chiloscyllium</taxon>
    </lineage>
</organism>
<evidence type="ECO:0000256" key="3">
    <source>
        <dbReference type="ARBA" id="ARBA00022737"/>
    </source>
</evidence>
<evidence type="ECO:0000313" key="6">
    <source>
        <dbReference type="Proteomes" id="UP000287033"/>
    </source>
</evidence>
<dbReference type="CDD" id="cd05804">
    <property type="entry name" value="StaR_like"/>
    <property type="match status" value="1"/>
</dbReference>
<reference evidence="5 6" key="1">
    <citation type="journal article" date="2018" name="Nat. Ecol. Evol.">
        <title>Shark genomes provide insights into elasmobranch evolution and the origin of vertebrates.</title>
        <authorList>
            <person name="Hara Y"/>
            <person name="Yamaguchi K"/>
            <person name="Onimaru K"/>
            <person name="Kadota M"/>
            <person name="Koyanagi M"/>
            <person name="Keeley SD"/>
            <person name="Tatsumi K"/>
            <person name="Tanaka K"/>
            <person name="Motone F"/>
            <person name="Kageyama Y"/>
            <person name="Nozu R"/>
            <person name="Adachi N"/>
            <person name="Nishimura O"/>
            <person name="Nakagawa R"/>
            <person name="Tanegashima C"/>
            <person name="Kiyatake I"/>
            <person name="Matsumoto R"/>
            <person name="Murakumo K"/>
            <person name="Nishida K"/>
            <person name="Terakita A"/>
            <person name="Kuratani S"/>
            <person name="Sato K"/>
            <person name="Hyodo S Kuraku.S."/>
        </authorList>
    </citation>
    <scope>NUCLEOTIDE SEQUENCE [LARGE SCALE GENOMIC DNA]</scope>
</reference>
<dbReference type="EMBL" id="BEZZ01001043">
    <property type="protein sequence ID" value="GCC37702.1"/>
    <property type="molecule type" value="Genomic_DNA"/>
</dbReference>
<keyword evidence="3" id="KW-0677">Repeat</keyword>
<accession>A0A401T4Z8</accession>
<dbReference type="InterPro" id="IPR033891">
    <property type="entry name" value="TTC38"/>
</dbReference>
<dbReference type="STRING" id="137246.A0A401T4Z8"/>
<keyword evidence="6" id="KW-1185">Reference proteome</keyword>
<protein>
    <recommendedName>
        <fullName evidence="2">Tetratricopeptide repeat protein 38</fullName>
    </recommendedName>
</protein>
<gene>
    <name evidence="5" type="ORF">chiPu_0016208</name>
</gene>
<dbReference type="SUPFAM" id="SSF48452">
    <property type="entry name" value="TPR-like"/>
    <property type="match status" value="1"/>
</dbReference>